<evidence type="ECO:0000313" key="2">
    <source>
        <dbReference type="Proteomes" id="UP000324222"/>
    </source>
</evidence>
<dbReference type="AlphaFoldDB" id="A0A5B7HCT4"/>
<evidence type="ECO:0000313" key="1">
    <source>
        <dbReference type="EMBL" id="MPC67786.1"/>
    </source>
</evidence>
<comment type="caution">
    <text evidence="1">The sequence shown here is derived from an EMBL/GenBank/DDBJ whole genome shotgun (WGS) entry which is preliminary data.</text>
</comment>
<name>A0A5B7HCT4_PORTR</name>
<accession>A0A5B7HCT4</accession>
<organism evidence="1 2">
    <name type="scientific">Portunus trituberculatus</name>
    <name type="common">Swimming crab</name>
    <name type="synonym">Neptunus trituberculatus</name>
    <dbReference type="NCBI Taxonomy" id="210409"/>
    <lineage>
        <taxon>Eukaryota</taxon>
        <taxon>Metazoa</taxon>
        <taxon>Ecdysozoa</taxon>
        <taxon>Arthropoda</taxon>
        <taxon>Crustacea</taxon>
        <taxon>Multicrustacea</taxon>
        <taxon>Malacostraca</taxon>
        <taxon>Eumalacostraca</taxon>
        <taxon>Eucarida</taxon>
        <taxon>Decapoda</taxon>
        <taxon>Pleocyemata</taxon>
        <taxon>Brachyura</taxon>
        <taxon>Eubrachyura</taxon>
        <taxon>Portunoidea</taxon>
        <taxon>Portunidae</taxon>
        <taxon>Portuninae</taxon>
        <taxon>Portunus</taxon>
    </lineage>
</organism>
<keyword evidence="2" id="KW-1185">Reference proteome</keyword>
<protein>
    <submittedName>
        <fullName evidence="1">Uncharacterized protein</fullName>
    </submittedName>
</protein>
<proteinExistence type="predicted"/>
<reference evidence="1 2" key="1">
    <citation type="submission" date="2019-05" db="EMBL/GenBank/DDBJ databases">
        <title>Another draft genome of Portunus trituberculatus and its Hox gene families provides insights of decapod evolution.</title>
        <authorList>
            <person name="Jeong J.-H."/>
            <person name="Song I."/>
            <person name="Kim S."/>
            <person name="Choi T."/>
            <person name="Kim D."/>
            <person name="Ryu S."/>
            <person name="Kim W."/>
        </authorList>
    </citation>
    <scope>NUCLEOTIDE SEQUENCE [LARGE SCALE GENOMIC DNA]</scope>
    <source>
        <tissue evidence="1">Muscle</tissue>
    </source>
</reference>
<dbReference type="Proteomes" id="UP000324222">
    <property type="component" value="Unassembled WGS sequence"/>
</dbReference>
<dbReference type="EMBL" id="VSRR010026762">
    <property type="protein sequence ID" value="MPC67786.1"/>
    <property type="molecule type" value="Genomic_DNA"/>
</dbReference>
<sequence length="65" mass="7112">MKQVVTLRGSSRRACGGVELTGRCACVEVRHSPVLYPSWGVAETLWRRSVVLENVAARESNPGKT</sequence>
<gene>
    <name evidence="1" type="ORF">E2C01_061970</name>
</gene>